<comment type="caution">
    <text evidence="2">The sequence shown here is derived from an EMBL/GenBank/DDBJ whole genome shotgun (WGS) entry which is preliminary data.</text>
</comment>
<dbReference type="Gene3D" id="2.60.40.2700">
    <property type="match status" value="1"/>
</dbReference>
<dbReference type="Pfam" id="PF06439">
    <property type="entry name" value="3keto-disac_hyd"/>
    <property type="match status" value="1"/>
</dbReference>
<dbReference type="PROSITE" id="PS50835">
    <property type="entry name" value="IG_LIKE"/>
    <property type="match status" value="1"/>
</dbReference>
<dbReference type="RefSeq" id="WP_270038586.1">
    <property type="nucleotide sequence ID" value="NZ_JAPDOD010000003.1"/>
</dbReference>
<reference evidence="2" key="1">
    <citation type="submission" date="2022-10" db="EMBL/GenBank/DDBJ databases">
        <title>The WGS of Solirubrobacter ginsenosidimutans DSM 21036.</title>
        <authorList>
            <person name="Jiang Z."/>
        </authorList>
    </citation>
    <scope>NUCLEOTIDE SEQUENCE</scope>
    <source>
        <strain evidence="2">DSM 21036</strain>
    </source>
</reference>
<dbReference type="InterPro" id="IPR007110">
    <property type="entry name" value="Ig-like_dom"/>
</dbReference>
<dbReference type="AlphaFoldDB" id="A0A9X3MPC5"/>
<evidence type="ECO:0000313" key="3">
    <source>
        <dbReference type="Proteomes" id="UP001149140"/>
    </source>
</evidence>
<sequence>MLVPTTSRWSLHATARAKRRWTGAGFVLAAVITAVLAFPPLSRADGPSPTTNADFTTLLDGTLTGTPASFDKWLMSGPGAFVPYGDNEGFATTGGLGMLWYPKDFGDAIFRINYRDVRTATTGYSNGGIMVGFPAEQICTPLYPTTPACTHQVPYTERPATWTYNWAGLPGPFPPAQTYTNNPALGDPASGLGHACGQIGTAQTNTAWVAVYCGNEIQVNDSPDMPVFTGDPIKTGSVYNMRDLSAQSGFGGSGAQGRLDADVAAGWKPGTPRAWHQMEIQKIGQQWTVFVDGHLVNQYDNAIPLQPKRAGDPPSSAREFAGSTLGLQNHGGSDHIEYKNVQVKEIASPPHSVAAPQIAGMKKVGGELTCLPGEWQNATPANVSYQWFRSNDASQTIGALAPTETEYDSQLVGTDAKYTVTAADLATGKILWCRVSASTDQGTVYAYAEAPVDHPLGVSGTVPATLALTLGAPASFGAFTAGVAHDYTASSTATVISTAGDATLTVADPSPTATGHLVNGAYSLPVALQASAGGAFANVGGSDAPTILKTWSAPTSNEATAVNFKQSIGANDALRTGSYSKTLTFTLSTTTP</sequence>
<accession>A0A9X3MPC5</accession>
<proteinExistence type="predicted"/>
<dbReference type="EMBL" id="JAPDOD010000003">
    <property type="protein sequence ID" value="MDA0159820.1"/>
    <property type="molecule type" value="Genomic_DNA"/>
</dbReference>
<organism evidence="2 3">
    <name type="scientific">Solirubrobacter ginsenosidimutans</name>
    <dbReference type="NCBI Taxonomy" id="490573"/>
    <lineage>
        <taxon>Bacteria</taxon>
        <taxon>Bacillati</taxon>
        <taxon>Actinomycetota</taxon>
        <taxon>Thermoleophilia</taxon>
        <taxon>Solirubrobacterales</taxon>
        <taxon>Solirubrobacteraceae</taxon>
        <taxon>Solirubrobacter</taxon>
    </lineage>
</organism>
<protein>
    <submittedName>
        <fullName evidence="2">DUF1080 domain-containing protein</fullName>
    </submittedName>
</protein>
<name>A0A9X3MPC5_9ACTN</name>
<dbReference type="Gene3D" id="2.60.120.560">
    <property type="entry name" value="Exo-inulinase, domain 1"/>
    <property type="match status" value="1"/>
</dbReference>
<keyword evidence="3" id="KW-1185">Reference proteome</keyword>
<dbReference type="GO" id="GO:0016787">
    <property type="term" value="F:hydrolase activity"/>
    <property type="evidence" value="ECO:0007669"/>
    <property type="project" value="InterPro"/>
</dbReference>
<gene>
    <name evidence="2" type="ORF">OM076_06070</name>
</gene>
<evidence type="ECO:0000313" key="2">
    <source>
        <dbReference type="EMBL" id="MDA0159820.1"/>
    </source>
</evidence>
<evidence type="ECO:0000259" key="1">
    <source>
        <dbReference type="PROSITE" id="PS50835"/>
    </source>
</evidence>
<dbReference type="Proteomes" id="UP001149140">
    <property type="component" value="Unassembled WGS sequence"/>
</dbReference>
<feature type="domain" description="Ig-like" evidence="1">
    <location>
        <begin position="350"/>
        <end position="445"/>
    </location>
</feature>
<dbReference type="InterPro" id="IPR010496">
    <property type="entry name" value="AL/BT2_dom"/>
</dbReference>